<dbReference type="Gene3D" id="3.30.420.10">
    <property type="entry name" value="Ribonuclease H-like superfamily/Ribonuclease H"/>
    <property type="match status" value="1"/>
</dbReference>
<accession>A0A420J8G2</accession>
<dbReference type="AlphaFoldDB" id="A0A420J8G2"/>
<evidence type="ECO:0008006" key="3">
    <source>
        <dbReference type="Google" id="ProtNLM"/>
    </source>
</evidence>
<evidence type="ECO:0000313" key="1">
    <source>
        <dbReference type="EMBL" id="RKF83071.1"/>
    </source>
</evidence>
<sequence>MSTTNLLSQRRRNYISSEDCIRVKTLRKHTNKTIEQIAKDLGLSWHQVQHVCARHSESPSVRTGRPPVLSSQQIDQLVAFVRSSYEARRMSYLDLSLDPFREWNKTKRIEFAQTHINWSLDDWSRVLWTDETWATGNPHRNTWVTRLVNTDAI</sequence>
<reference evidence="1 2" key="1">
    <citation type="journal article" date="2018" name="BMC Genomics">
        <title>Comparative genome analyses reveal sequence features reflecting distinct modes of host-adaptation between dicot and monocot powdery mildew.</title>
        <authorList>
            <person name="Wu Y."/>
            <person name="Ma X."/>
            <person name="Pan Z."/>
            <person name="Kale S.D."/>
            <person name="Song Y."/>
            <person name="King H."/>
            <person name="Zhang Q."/>
            <person name="Presley C."/>
            <person name="Deng X."/>
            <person name="Wei C.I."/>
            <person name="Xiao S."/>
        </authorList>
    </citation>
    <scope>NUCLEOTIDE SEQUENCE [LARGE SCALE GENOMIC DNA]</scope>
    <source>
        <strain evidence="1">UMSG3</strain>
    </source>
</reference>
<evidence type="ECO:0000313" key="2">
    <source>
        <dbReference type="Proteomes" id="UP000283383"/>
    </source>
</evidence>
<dbReference type="Proteomes" id="UP000283383">
    <property type="component" value="Unassembled WGS sequence"/>
</dbReference>
<name>A0A420J8G2_9PEZI</name>
<organism evidence="1 2">
    <name type="scientific">Golovinomyces cichoracearum</name>
    <dbReference type="NCBI Taxonomy" id="62708"/>
    <lineage>
        <taxon>Eukaryota</taxon>
        <taxon>Fungi</taxon>
        <taxon>Dikarya</taxon>
        <taxon>Ascomycota</taxon>
        <taxon>Pezizomycotina</taxon>
        <taxon>Leotiomycetes</taxon>
        <taxon>Erysiphales</taxon>
        <taxon>Erysiphaceae</taxon>
        <taxon>Golovinomyces</taxon>
    </lineage>
</organism>
<dbReference type="InterPro" id="IPR036397">
    <property type="entry name" value="RNaseH_sf"/>
</dbReference>
<dbReference type="STRING" id="62708.A0A420J8G2"/>
<protein>
    <recommendedName>
        <fullName evidence="3">Transposable element tc3 transposase</fullName>
    </recommendedName>
</protein>
<comment type="caution">
    <text evidence="1">The sequence shown here is derived from an EMBL/GenBank/DDBJ whole genome shotgun (WGS) entry which is preliminary data.</text>
</comment>
<dbReference type="GO" id="GO:0003676">
    <property type="term" value="F:nucleic acid binding"/>
    <property type="evidence" value="ECO:0007669"/>
    <property type="project" value="InterPro"/>
</dbReference>
<gene>
    <name evidence="1" type="ORF">GcM3_017023</name>
</gene>
<dbReference type="EMBL" id="MCBQ01001755">
    <property type="protein sequence ID" value="RKF83071.1"/>
    <property type="molecule type" value="Genomic_DNA"/>
</dbReference>
<proteinExistence type="predicted"/>
<keyword evidence="2" id="KW-1185">Reference proteome</keyword>